<organism evidence="1 2">
    <name type="scientific">Nephila pilipes</name>
    <name type="common">Giant wood spider</name>
    <name type="synonym">Nephila maculata</name>
    <dbReference type="NCBI Taxonomy" id="299642"/>
    <lineage>
        <taxon>Eukaryota</taxon>
        <taxon>Metazoa</taxon>
        <taxon>Ecdysozoa</taxon>
        <taxon>Arthropoda</taxon>
        <taxon>Chelicerata</taxon>
        <taxon>Arachnida</taxon>
        <taxon>Araneae</taxon>
        <taxon>Araneomorphae</taxon>
        <taxon>Entelegynae</taxon>
        <taxon>Araneoidea</taxon>
        <taxon>Nephilidae</taxon>
        <taxon>Nephila</taxon>
    </lineage>
</organism>
<dbReference type="EMBL" id="BMAW01013061">
    <property type="protein sequence ID" value="GFT31749.1"/>
    <property type="molecule type" value="Genomic_DNA"/>
</dbReference>
<comment type="caution">
    <text evidence="1">The sequence shown here is derived from an EMBL/GenBank/DDBJ whole genome shotgun (WGS) entry which is preliminary data.</text>
</comment>
<dbReference type="AlphaFoldDB" id="A0A8X6NUI9"/>
<dbReference type="Proteomes" id="UP000887013">
    <property type="component" value="Unassembled WGS sequence"/>
</dbReference>
<sequence length="119" mass="14083">MDVYLKTGKLHTKDTENSFATTGDNESDDTIKKLPSDSNLLIRKKWKYNEEYMKFDFTWTGDESEPNGMCAECEHAMHNSSFNPSKLKRHLETNHPTLYNKRVEYFKRKCNELKNRKIV</sequence>
<name>A0A8X6NUI9_NEPPI</name>
<gene>
    <name evidence="1" type="primary">TcasGA2_TC006077</name>
    <name evidence="1" type="ORF">NPIL_23371</name>
</gene>
<dbReference type="OrthoDB" id="7381979at2759"/>
<protein>
    <submittedName>
        <fullName evidence="1">Transposase</fullName>
    </submittedName>
</protein>
<evidence type="ECO:0000313" key="1">
    <source>
        <dbReference type="EMBL" id="GFT31749.1"/>
    </source>
</evidence>
<evidence type="ECO:0000313" key="2">
    <source>
        <dbReference type="Proteomes" id="UP000887013"/>
    </source>
</evidence>
<proteinExistence type="predicted"/>
<keyword evidence="2" id="KW-1185">Reference proteome</keyword>
<reference evidence="1" key="1">
    <citation type="submission" date="2020-08" db="EMBL/GenBank/DDBJ databases">
        <title>Multicomponent nature underlies the extraordinary mechanical properties of spider dragline silk.</title>
        <authorList>
            <person name="Kono N."/>
            <person name="Nakamura H."/>
            <person name="Mori M."/>
            <person name="Yoshida Y."/>
            <person name="Ohtoshi R."/>
            <person name="Malay A.D."/>
            <person name="Moran D.A.P."/>
            <person name="Tomita M."/>
            <person name="Numata K."/>
            <person name="Arakawa K."/>
        </authorList>
    </citation>
    <scope>NUCLEOTIDE SEQUENCE</scope>
</reference>
<accession>A0A8X6NUI9</accession>